<dbReference type="PANTHER" id="PTHR42909">
    <property type="entry name" value="ZGC:136858"/>
    <property type="match status" value="1"/>
</dbReference>
<dbReference type="STRING" id="1036808.A0A0C3ED43"/>
<evidence type="ECO:0000313" key="9">
    <source>
        <dbReference type="EMBL" id="KIM66239.1"/>
    </source>
</evidence>
<keyword evidence="4" id="KW-0378">Hydrolase</keyword>
<dbReference type="InParanoid" id="A0A0C3ED43"/>
<dbReference type="Gene3D" id="3.40.1190.20">
    <property type="match status" value="1"/>
</dbReference>
<dbReference type="HOGENOM" id="CLU_012201_3_2_1"/>
<evidence type="ECO:0000256" key="7">
    <source>
        <dbReference type="ARBA" id="ARBA00023295"/>
    </source>
</evidence>
<keyword evidence="10" id="KW-1185">Reference proteome</keyword>
<dbReference type="GO" id="GO:0016798">
    <property type="term" value="F:hydrolase activity, acting on glycosyl bonds"/>
    <property type="evidence" value="ECO:0007669"/>
    <property type="project" value="UniProtKB-KW"/>
</dbReference>
<dbReference type="GO" id="GO:0005737">
    <property type="term" value="C:cytoplasm"/>
    <property type="evidence" value="ECO:0007669"/>
    <property type="project" value="TreeGrafter"/>
</dbReference>
<dbReference type="SUPFAM" id="SSF53613">
    <property type="entry name" value="Ribokinase-like"/>
    <property type="match status" value="1"/>
</dbReference>
<dbReference type="Proteomes" id="UP000053989">
    <property type="component" value="Unassembled WGS sequence"/>
</dbReference>
<evidence type="ECO:0000256" key="4">
    <source>
        <dbReference type="ARBA" id="ARBA00022801"/>
    </source>
</evidence>
<protein>
    <recommendedName>
        <fullName evidence="8">Carbohydrate kinase PfkB domain-containing protein</fullName>
    </recommendedName>
</protein>
<dbReference type="Pfam" id="PF00294">
    <property type="entry name" value="PfkB"/>
    <property type="match status" value="2"/>
</dbReference>
<keyword evidence="2" id="KW-0479">Metal-binding</keyword>
<accession>A0A0C3ED43</accession>
<dbReference type="PROSITE" id="PS00584">
    <property type="entry name" value="PFKB_KINASES_2"/>
    <property type="match status" value="1"/>
</dbReference>
<dbReference type="FunCoup" id="A0A0C3ED43">
    <property type="interactions" value="25"/>
</dbReference>
<evidence type="ECO:0000256" key="6">
    <source>
        <dbReference type="ARBA" id="ARBA00023239"/>
    </source>
</evidence>
<dbReference type="EMBL" id="KN822018">
    <property type="protein sequence ID" value="KIM66239.1"/>
    <property type="molecule type" value="Genomic_DNA"/>
</dbReference>
<dbReference type="GO" id="GO:0004730">
    <property type="term" value="F:pseudouridylate synthase activity"/>
    <property type="evidence" value="ECO:0007669"/>
    <property type="project" value="InterPro"/>
</dbReference>
<keyword evidence="6" id="KW-0456">Lyase</keyword>
<dbReference type="PANTHER" id="PTHR42909:SF1">
    <property type="entry name" value="CARBOHYDRATE KINASE PFKB DOMAIN-CONTAINING PROTEIN"/>
    <property type="match status" value="1"/>
</dbReference>
<feature type="domain" description="Carbohydrate kinase PfkB" evidence="8">
    <location>
        <begin position="696"/>
        <end position="778"/>
    </location>
</feature>
<dbReference type="Pfam" id="PF04227">
    <property type="entry name" value="Indigoidine_A"/>
    <property type="match status" value="1"/>
</dbReference>
<dbReference type="InterPro" id="IPR029056">
    <property type="entry name" value="Ribokinase-like"/>
</dbReference>
<dbReference type="OrthoDB" id="198885at2759"/>
<feature type="domain" description="Carbohydrate kinase PfkB" evidence="8">
    <location>
        <begin position="379"/>
        <end position="594"/>
    </location>
</feature>
<keyword evidence="3" id="KW-0418">Kinase</keyword>
<keyword evidence="7" id="KW-0326">Glycosidase</keyword>
<dbReference type="InterPro" id="IPR011611">
    <property type="entry name" value="PfkB_dom"/>
</dbReference>
<dbReference type="GO" id="GO:0046872">
    <property type="term" value="F:metal ion binding"/>
    <property type="evidence" value="ECO:0007669"/>
    <property type="project" value="UniProtKB-KW"/>
</dbReference>
<reference evidence="9 10" key="1">
    <citation type="submission" date="2014-04" db="EMBL/GenBank/DDBJ databases">
        <authorList>
            <consortium name="DOE Joint Genome Institute"/>
            <person name="Kuo A."/>
            <person name="Kohler A."/>
            <person name="Nagy L.G."/>
            <person name="Floudas D."/>
            <person name="Copeland A."/>
            <person name="Barry K.W."/>
            <person name="Cichocki N."/>
            <person name="Veneault-Fourrey C."/>
            <person name="LaButti K."/>
            <person name="Lindquist E.A."/>
            <person name="Lipzen A."/>
            <person name="Lundell T."/>
            <person name="Morin E."/>
            <person name="Murat C."/>
            <person name="Sun H."/>
            <person name="Tunlid A."/>
            <person name="Henrissat B."/>
            <person name="Grigoriev I.V."/>
            <person name="Hibbett D.S."/>
            <person name="Martin F."/>
            <person name="Nordberg H.P."/>
            <person name="Cantor M.N."/>
            <person name="Hua S.X."/>
        </authorList>
    </citation>
    <scope>NUCLEOTIDE SEQUENCE [LARGE SCALE GENOMIC DNA]</scope>
    <source>
        <strain evidence="9 10">Foug A</strain>
    </source>
</reference>
<name>A0A0C3ED43_9AGAM</name>
<proteinExistence type="inferred from homology"/>
<keyword evidence="1" id="KW-0808">Transferase</keyword>
<dbReference type="AlphaFoldDB" id="A0A0C3ED43"/>
<evidence type="ECO:0000256" key="5">
    <source>
        <dbReference type="ARBA" id="ARBA00023211"/>
    </source>
</evidence>
<evidence type="ECO:0000313" key="10">
    <source>
        <dbReference type="Proteomes" id="UP000053989"/>
    </source>
</evidence>
<organism evidence="9 10">
    <name type="scientific">Scleroderma citrinum Foug A</name>
    <dbReference type="NCBI Taxonomy" id="1036808"/>
    <lineage>
        <taxon>Eukaryota</taxon>
        <taxon>Fungi</taxon>
        <taxon>Dikarya</taxon>
        <taxon>Basidiomycota</taxon>
        <taxon>Agaricomycotina</taxon>
        <taxon>Agaricomycetes</taxon>
        <taxon>Agaricomycetidae</taxon>
        <taxon>Boletales</taxon>
        <taxon>Sclerodermatineae</taxon>
        <taxon>Sclerodermataceae</taxon>
        <taxon>Scleroderma</taxon>
    </lineage>
</organism>
<dbReference type="Gene3D" id="3.40.1790.10">
    <property type="entry name" value="Indigoidine synthase domain"/>
    <property type="match status" value="1"/>
</dbReference>
<dbReference type="SUPFAM" id="SSF110581">
    <property type="entry name" value="Indigoidine synthase A-like"/>
    <property type="match status" value="1"/>
</dbReference>
<dbReference type="InterPro" id="IPR007342">
    <property type="entry name" value="PsuG"/>
</dbReference>
<dbReference type="InterPro" id="IPR002173">
    <property type="entry name" value="Carboh/pur_kinase_PfkB_CS"/>
</dbReference>
<evidence type="ECO:0000259" key="8">
    <source>
        <dbReference type="Pfam" id="PF00294"/>
    </source>
</evidence>
<dbReference type="GO" id="GO:0016301">
    <property type="term" value="F:kinase activity"/>
    <property type="evidence" value="ECO:0007669"/>
    <property type="project" value="UniProtKB-KW"/>
</dbReference>
<reference evidence="10" key="2">
    <citation type="submission" date="2015-01" db="EMBL/GenBank/DDBJ databases">
        <title>Evolutionary Origins and Diversification of the Mycorrhizal Mutualists.</title>
        <authorList>
            <consortium name="DOE Joint Genome Institute"/>
            <consortium name="Mycorrhizal Genomics Consortium"/>
            <person name="Kohler A."/>
            <person name="Kuo A."/>
            <person name="Nagy L.G."/>
            <person name="Floudas D."/>
            <person name="Copeland A."/>
            <person name="Barry K.W."/>
            <person name="Cichocki N."/>
            <person name="Veneault-Fourrey C."/>
            <person name="LaButti K."/>
            <person name="Lindquist E.A."/>
            <person name="Lipzen A."/>
            <person name="Lundell T."/>
            <person name="Morin E."/>
            <person name="Murat C."/>
            <person name="Riley R."/>
            <person name="Ohm R."/>
            <person name="Sun H."/>
            <person name="Tunlid A."/>
            <person name="Henrissat B."/>
            <person name="Grigoriev I.V."/>
            <person name="Hibbett D.S."/>
            <person name="Martin F."/>
        </authorList>
    </citation>
    <scope>NUCLEOTIDE SEQUENCE [LARGE SCALE GENOMIC DNA]</scope>
    <source>
        <strain evidence="10">Foug A</strain>
    </source>
</reference>
<dbReference type="InterPro" id="IPR022830">
    <property type="entry name" value="Indigdn_synthA-like"/>
</dbReference>
<gene>
    <name evidence="9" type="ORF">SCLCIDRAFT_110889</name>
</gene>
<evidence type="ECO:0000256" key="1">
    <source>
        <dbReference type="ARBA" id="ARBA00022679"/>
    </source>
</evidence>
<keyword evidence="5" id="KW-0464">Manganese</keyword>
<evidence type="ECO:0000256" key="3">
    <source>
        <dbReference type="ARBA" id="ARBA00022777"/>
    </source>
</evidence>
<sequence length="797" mass="85566">MLATSTTLGRLRQVNRRRFLTSSVLSLERTNAAPVDIHPEVEDALAHNKPVVALESTIITHGMPYPTSMDMARSVENIVRSTGSIPATIGIIGGRVKIGLEPHELERLARRTVKPVKISRRDIGAAIVSKRDGGTTCSSTLIFAALAGIKVFATGGLGGVHRGGENSMDVSADLHELTRCPVGLVSAGVKSILDIGRTLEYLETLGVPVVSYAETKDFPAFYTRQSGHQAPWNVTDPAQAARILYTHWQLGLTNGALFAVPIPEKYEAAGASIQKAVELAIRESEESGISKCGKEVTPWLLNRVGELTKGRSLESNVALIQNTALVGGQIAVEFAKLAEGERDHQKQLVPSHPVDRVTARSTKLSCPDWNATSVQKKKASIMVVGCAAVDITAKVEQDSLKTTHPGKLSLTLGGVGRNIAEATHRVLSVSEEHSDAVLLLAPVGDDVFGKLIVDLTRSAGMRTDGLLSVPGLRSAVCNLLLDAQGGLQSGVADMDLPQKWAGKEVLSALQDHRPRFLVLDGNLSAEAITALLVRTVHVCEVNALIHSAYSEPTSVVKSTRIFPAVAANIGHSLQSVISYASPNLLELRHMYEEARNTFDLMSHDRWWRVVDSFALEFRFRTELDLLAKKAVSEEIVDLGSLAFLVDQGIVQMAINLLPFFQHLVVKCGELGVVVVMRLRNADANAWLTERNDPQGRRVVAHSQASALTVVVQHFPPLPTPRSMSVNTTGAGDSLVGALLAMLIQNPNAFLDPGTLKNAIDVAQEAAVMTLQSSHAVSPFLSSLPVGLTSKKASLSAM</sequence>
<dbReference type="HAMAP" id="MF_01876">
    <property type="entry name" value="PsiMP_glycosidase"/>
    <property type="match status" value="1"/>
</dbReference>
<evidence type="ECO:0000256" key="2">
    <source>
        <dbReference type="ARBA" id="ARBA00022723"/>
    </source>
</evidence>